<dbReference type="EMBL" id="CP001100">
    <property type="protein sequence ID" value="ACF14992.1"/>
    <property type="molecule type" value="Genomic_DNA"/>
</dbReference>
<evidence type="ECO:0000256" key="5">
    <source>
        <dbReference type="ARBA" id="ARBA00022840"/>
    </source>
</evidence>
<feature type="domain" description="PhoH-like protein" evidence="7">
    <location>
        <begin position="115"/>
        <end position="318"/>
    </location>
</feature>
<dbReference type="Pfam" id="PF02562">
    <property type="entry name" value="PhoH"/>
    <property type="match status" value="1"/>
</dbReference>
<dbReference type="eggNOG" id="COG1702">
    <property type="taxonomic scope" value="Bacteria"/>
</dbReference>
<dbReference type="PANTHER" id="PTHR30473:SF1">
    <property type="entry name" value="PHOH-LIKE PROTEIN"/>
    <property type="match status" value="1"/>
</dbReference>
<dbReference type="GO" id="GO:0005524">
    <property type="term" value="F:ATP binding"/>
    <property type="evidence" value="ECO:0007669"/>
    <property type="project" value="UniProtKB-KW"/>
</dbReference>
<evidence type="ECO:0000256" key="3">
    <source>
        <dbReference type="ARBA" id="ARBA00022490"/>
    </source>
</evidence>
<organism evidence="8 9">
    <name type="scientific">Chloroherpeton thalassium (strain ATCC 35110 / GB-78)</name>
    <dbReference type="NCBI Taxonomy" id="517418"/>
    <lineage>
        <taxon>Bacteria</taxon>
        <taxon>Pseudomonadati</taxon>
        <taxon>Chlorobiota</taxon>
        <taxon>Chlorobiia</taxon>
        <taxon>Chlorobiales</taxon>
        <taxon>Chloroherpetonaceae</taxon>
        <taxon>Chloroherpeton</taxon>
    </lineage>
</organism>
<name>B3QXS7_CHLT3</name>
<dbReference type="FunFam" id="3.40.50.300:FF:000013">
    <property type="entry name" value="PhoH family ATPase"/>
    <property type="match status" value="1"/>
</dbReference>
<dbReference type="GO" id="GO:0005829">
    <property type="term" value="C:cytosol"/>
    <property type="evidence" value="ECO:0007669"/>
    <property type="project" value="TreeGrafter"/>
</dbReference>
<reference evidence="8 9" key="1">
    <citation type="submission" date="2008-06" db="EMBL/GenBank/DDBJ databases">
        <title>Complete sequence of Chloroherpeton thalassium ATCC 35110.</title>
        <authorList>
            <consortium name="US DOE Joint Genome Institute"/>
            <person name="Lucas S."/>
            <person name="Copeland A."/>
            <person name="Lapidus A."/>
            <person name="Glavina del Rio T."/>
            <person name="Dalin E."/>
            <person name="Tice H."/>
            <person name="Bruce D."/>
            <person name="Goodwin L."/>
            <person name="Pitluck S."/>
            <person name="Schmutz J."/>
            <person name="Larimer F."/>
            <person name="Land M."/>
            <person name="Hauser L."/>
            <person name="Kyrpides N."/>
            <person name="Mikhailova N."/>
            <person name="Liu Z."/>
            <person name="Li T."/>
            <person name="Zhao F."/>
            <person name="Overmann J."/>
            <person name="Bryant D.A."/>
            <person name="Richardson P."/>
        </authorList>
    </citation>
    <scope>NUCLEOTIDE SEQUENCE [LARGE SCALE GENOMIC DNA]</scope>
    <source>
        <strain evidence="9">ATCC 35110 / GB-78</strain>
    </source>
</reference>
<dbReference type="HOGENOM" id="CLU_051654_0_0_10"/>
<protein>
    <recommendedName>
        <fullName evidence="6">PhoH-like protein</fullName>
    </recommendedName>
</protein>
<evidence type="ECO:0000313" key="9">
    <source>
        <dbReference type="Proteomes" id="UP000001208"/>
    </source>
</evidence>
<dbReference type="SUPFAM" id="SSF52540">
    <property type="entry name" value="P-loop containing nucleoside triphosphate hydrolases"/>
    <property type="match status" value="1"/>
</dbReference>
<evidence type="ECO:0000256" key="6">
    <source>
        <dbReference type="ARBA" id="ARBA00039970"/>
    </source>
</evidence>
<evidence type="ECO:0000313" key="8">
    <source>
        <dbReference type="EMBL" id="ACF14992.1"/>
    </source>
</evidence>
<dbReference type="OrthoDB" id="9773137at2"/>
<evidence type="ECO:0000259" key="7">
    <source>
        <dbReference type="Pfam" id="PF02562"/>
    </source>
</evidence>
<dbReference type="STRING" id="517418.Ctha_2543"/>
<dbReference type="Gene3D" id="3.40.50.300">
    <property type="entry name" value="P-loop containing nucleotide triphosphate hydrolases"/>
    <property type="match status" value="1"/>
</dbReference>
<dbReference type="PANTHER" id="PTHR30473">
    <property type="entry name" value="PROTEIN PHOH"/>
    <property type="match status" value="1"/>
</dbReference>
<comment type="similarity">
    <text evidence="2">Belongs to the PhoH family.</text>
</comment>
<keyword evidence="5" id="KW-0067">ATP-binding</keyword>
<dbReference type="InterPro" id="IPR027417">
    <property type="entry name" value="P-loop_NTPase"/>
</dbReference>
<dbReference type="RefSeq" id="WP_012501074.1">
    <property type="nucleotide sequence ID" value="NC_011026.1"/>
</dbReference>
<dbReference type="KEGG" id="cts:Ctha_2543"/>
<dbReference type="AlphaFoldDB" id="B3QXS7"/>
<dbReference type="Proteomes" id="UP000001208">
    <property type="component" value="Chromosome"/>
</dbReference>
<evidence type="ECO:0000256" key="2">
    <source>
        <dbReference type="ARBA" id="ARBA00010393"/>
    </source>
</evidence>
<proteinExistence type="inferred from homology"/>
<keyword evidence="4" id="KW-0547">Nucleotide-binding</keyword>
<comment type="subcellular location">
    <subcellularLocation>
        <location evidence="1">Cytoplasm</location>
    </subcellularLocation>
</comment>
<evidence type="ECO:0000256" key="1">
    <source>
        <dbReference type="ARBA" id="ARBA00004496"/>
    </source>
</evidence>
<gene>
    <name evidence="8" type="ordered locus">Ctha_2543</name>
</gene>
<keyword evidence="3" id="KW-0963">Cytoplasm</keyword>
<accession>B3QXS7</accession>
<evidence type="ECO:0000256" key="4">
    <source>
        <dbReference type="ARBA" id="ARBA00022741"/>
    </source>
</evidence>
<sequence length="335" mass="37622">MEAERKITLKGIEPMLIFGVQDSHLRKIESFFTHTNIIARGNNLTLKGEEDDVKQIEKIFAELMFLVNQNGDLHEKDVDTVLKLMLSKPLHQESEPSLPLVDSEDIIVATKNDAVRARTPGQRKMVCESKQNDIVFAIGPAGTGKTYTAVAIAVAAMKHKEVNKIVLARPAVEAGESLGFLPGDLAQKIDPYLRPLYDALQDMLTSEKLKLYIEKKIIEIVPLAYMRGRTLNNAFIILDEAQNATSMQMKMCLTRLGMNSKAIITGDVTQIDLPNKRDSGLSEVQNLLQDIKGISFVYLNKSDVVRHKLVRDIIEAYDRFHGQKAKLEKKDNNEH</sequence>
<dbReference type="InterPro" id="IPR003714">
    <property type="entry name" value="PhoH"/>
</dbReference>
<keyword evidence="9" id="KW-1185">Reference proteome</keyword>
<dbReference type="InterPro" id="IPR051451">
    <property type="entry name" value="PhoH2-like"/>
</dbReference>